<organism evidence="7">
    <name type="scientific">freshwater metagenome</name>
    <dbReference type="NCBI Taxonomy" id="449393"/>
    <lineage>
        <taxon>unclassified sequences</taxon>
        <taxon>metagenomes</taxon>
        <taxon>ecological metagenomes</taxon>
    </lineage>
</organism>
<protein>
    <submittedName>
        <fullName evidence="7">Unannotated protein</fullName>
    </submittedName>
</protein>
<dbReference type="EMBL" id="CAFBMM010000045">
    <property type="protein sequence ID" value="CAB4908914.1"/>
    <property type="molecule type" value="Genomic_DNA"/>
</dbReference>
<evidence type="ECO:0000313" key="7">
    <source>
        <dbReference type="EMBL" id="CAB5027863.1"/>
    </source>
</evidence>
<name>A0A6J7RGC0_9ZZZZ</name>
<evidence type="ECO:0000259" key="4">
    <source>
        <dbReference type="Pfam" id="PF12740"/>
    </source>
</evidence>
<dbReference type="Gene3D" id="3.40.50.1820">
    <property type="entry name" value="alpha/beta hydrolase"/>
    <property type="match status" value="1"/>
</dbReference>
<dbReference type="EMBL" id="CAFBPQ010000035">
    <property type="protein sequence ID" value="CAB5027863.1"/>
    <property type="molecule type" value="Genomic_DNA"/>
</dbReference>
<dbReference type="SUPFAM" id="SSF53474">
    <property type="entry name" value="alpha/beta-Hydrolases"/>
    <property type="match status" value="1"/>
</dbReference>
<proteinExistence type="predicted"/>
<feature type="domain" description="PET hydrolase/cutinase-like" evidence="4">
    <location>
        <begin position="126"/>
        <end position="290"/>
    </location>
</feature>
<evidence type="ECO:0000313" key="6">
    <source>
        <dbReference type="EMBL" id="CAB4977971.1"/>
    </source>
</evidence>
<reference evidence="7" key="1">
    <citation type="submission" date="2020-05" db="EMBL/GenBank/DDBJ databases">
        <authorList>
            <person name="Chiriac C."/>
            <person name="Salcher M."/>
            <person name="Ghai R."/>
            <person name="Kavagutti S V."/>
        </authorList>
    </citation>
    <scope>NUCLEOTIDE SEQUENCE</scope>
</reference>
<evidence type="ECO:0000256" key="1">
    <source>
        <dbReference type="ARBA" id="ARBA00022801"/>
    </source>
</evidence>
<evidence type="ECO:0000256" key="2">
    <source>
        <dbReference type="ARBA" id="ARBA00022963"/>
    </source>
</evidence>
<keyword evidence="3" id="KW-0443">Lipid metabolism</keyword>
<dbReference type="AlphaFoldDB" id="A0A6J7RGC0"/>
<keyword evidence="1" id="KW-0378">Hydrolase</keyword>
<sequence>MRRYFIFLITGLLVVLAAGLWGAGGVNAQSSEPSAPGDAGPGSPEYAVGRRTISITVEPGRTLDADIWYPVDPSATTGVAKSTYEFPGLAYTSTVAFDSPPVSSDGPFPLVVYSHGSGGLRYVSAFLTEALAARGFVVVSVDHKGNTAIDELSGTQGTPQQVIPLRPKDIRAEIDAMAAASADSTNALAGAIDTENVGLIGHSAGGAGVLMTASGHDGVGADKRVKAVVGLAAYVDPLSNEEFKKIKIPTMLISGTLDTTTPIKTQTEKAWKSIPADPFYRVDLKGVGHQSFSDVCYYEELIDAKPGLPAALVDAVKSRTDEACAPKFLPITTAHQLIDRYSVGFLERYVGNDKAAAKWLKPTQPKIVSISVKN</sequence>
<dbReference type="GO" id="GO:0016042">
    <property type="term" value="P:lipid catabolic process"/>
    <property type="evidence" value="ECO:0007669"/>
    <property type="project" value="UniProtKB-KW"/>
</dbReference>
<accession>A0A6J7RGC0</accession>
<dbReference type="GO" id="GO:0003847">
    <property type="term" value="F:1-alkyl-2-acetylglycerophosphocholine esterase activity"/>
    <property type="evidence" value="ECO:0007669"/>
    <property type="project" value="TreeGrafter"/>
</dbReference>
<dbReference type="PANTHER" id="PTHR10272:SF0">
    <property type="entry name" value="PLATELET-ACTIVATING FACTOR ACETYLHYDROLASE"/>
    <property type="match status" value="1"/>
</dbReference>
<gene>
    <name evidence="5" type="ORF">UFOPK3605_00965</name>
    <name evidence="6" type="ORF">UFOPK3897_00929</name>
    <name evidence="7" type="ORF">UFOPK4121_01090</name>
</gene>
<dbReference type="EMBL" id="CAFBOF010000017">
    <property type="protein sequence ID" value="CAB4977971.1"/>
    <property type="molecule type" value="Genomic_DNA"/>
</dbReference>
<keyword evidence="2" id="KW-0442">Lipid degradation</keyword>
<dbReference type="Pfam" id="PF12740">
    <property type="entry name" value="PETase"/>
    <property type="match status" value="1"/>
</dbReference>
<dbReference type="InterPro" id="IPR041127">
    <property type="entry name" value="PET_hydrolase/cutinase-like"/>
</dbReference>
<evidence type="ECO:0000256" key="3">
    <source>
        <dbReference type="ARBA" id="ARBA00023098"/>
    </source>
</evidence>
<evidence type="ECO:0000313" key="5">
    <source>
        <dbReference type="EMBL" id="CAB4908914.1"/>
    </source>
</evidence>
<dbReference type="InterPro" id="IPR029058">
    <property type="entry name" value="AB_hydrolase_fold"/>
</dbReference>
<dbReference type="PANTHER" id="PTHR10272">
    <property type="entry name" value="PLATELET-ACTIVATING FACTOR ACETYLHYDROLASE"/>
    <property type="match status" value="1"/>
</dbReference>